<evidence type="ECO:0000256" key="1">
    <source>
        <dbReference type="ARBA" id="ARBA00004651"/>
    </source>
</evidence>
<evidence type="ECO:0000256" key="6">
    <source>
        <dbReference type="ARBA" id="ARBA00023040"/>
    </source>
</evidence>
<dbReference type="Gene3D" id="1.20.1070.10">
    <property type="entry name" value="Rhodopsin 7-helix transmembrane proteins"/>
    <property type="match status" value="2"/>
</dbReference>
<feature type="transmembrane region" description="Helical" evidence="12">
    <location>
        <begin position="345"/>
        <end position="368"/>
    </location>
</feature>
<comment type="subcellular location">
    <subcellularLocation>
        <location evidence="1">Cell membrane</location>
        <topology evidence="1">Multi-pass membrane protein</topology>
    </subcellularLocation>
</comment>
<dbReference type="PROSITE" id="PS50262">
    <property type="entry name" value="G_PROTEIN_RECEP_F1_2"/>
    <property type="match status" value="1"/>
</dbReference>
<dbReference type="GO" id="GO:0004930">
    <property type="term" value="F:G protein-coupled receptor activity"/>
    <property type="evidence" value="ECO:0007669"/>
    <property type="project" value="UniProtKB-KW"/>
</dbReference>
<evidence type="ECO:0000256" key="10">
    <source>
        <dbReference type="RuleBase" id="RU000688"/>
    </source>
</evidence>
<keyword evidence="8 10" id="KW-0675">Receptor</keyword>
<dbReference type="GO" id="GO:0042277">
    <property type="term" value="F:peptide binding"/>
    <property type="evidence" value="ECO:0007669"/>
    <property type="project" value="TreeGrafter"/>
</dbReference>
<feature type="transmembrane region" description="Helical" evidence="12">
    <location>
        <begin position="169"/>
        <end position="194"/>
    </location>
</feature>
<feature type="transmembrane region" description="Helical" evidence="12">
    <location>
        <begin position="109"/>
        <end position="131"/>
    </location>
</feature>
<proteinExistence type="inferred from homology"/>
<dbReference type="PROSITE" id="PS00237">
    <property type="entry name" value="G_PROTEIN_RECEP_F1_1"/>
    <property type="match status" value="1"/>
</dbReference>
<evidence type="ECO:0000256" key="8">
    <source>
        <dbReference type="ARBA" id="ARBA00023170"/>
    </source>
</evidence>
<dbReference type="PANTHER" id="PTHR24229">
    <property type="entry name" value="NEUROPEPTIDES RECEPTOR"/>
    <property type="match status" value="1"/>
</dbReference>
<feature type="transmembrane region" description="Helical" evidence="12">
    <location>
        <begin position="305"/>
        <end position="325"/>
    </location>
</feature>
<accession>A0A7R8ZTE1</accession>
<dbReference type="GO" id="GO:0005886">
    <property type="term" value="C:plasma membrane"/>
    <property type="evidence" value="ECO:0007669"/>
    <property type="project" value="UniProtKB-SubCell"/>
</dbReference>
<evidence type="ECO:0000256" key="9">
    <source>
        <dbReference type="ARBA" id="ARBA00023224"/>
    </source>
</evidence>
<dbReference type="EMBL" id="OB663174">
    <property type="protein sequence ID" value="CAD7231077.1"/>
    <property type="molecule type" value="Genomic_DNA"/>
</dbReference>
<dbReference type="InterPro" id="IPR000276">
    <property type="entry name" value="GPCR_Rhodpsn"/>
</dbReference>
<keyword evidence="7 12" id="KW-0472">Membrane</keyword>
<evidence type="ECO:0000256" key="5">
    <source>
        <dbReference type="ARBA" id="ARBA00022989"/>
    </source>
</evidence>
<name>A0A7R8ZTE1_9CRUS</name>
<dbReference type="Pfam" id="PF00001">
    <property type="entry name" value="7tm_1"/>
    <property type="match status" value="1"/>
</dbReference>
<organism evidence="13">
    <name type="scientific">Cyprideis torosa</name>
    <dbReference type="NCBI Taxonomy" id="163714"/>
    <lineage>
        <taxon>Eukaryota</taxon>
        <taxon>Metazoa</taxon>
        <taxon>Ecdysozoa</taxon>
        <taxon>Arthropoda</taxon>
        <taxon>Crustacea</taxon>
        <taxon>Oligostraca</taxon>
        <taxon>Ostracoda</taxon>
        <taxon>Podocopa</taxon>
        <taxon>Podocopida</taxon>
        <taxon>Cytherocopina</taxon>
        <taxon>Cytheroidea</taxon>
        <taxon>Cytherideidae</taxon>
        <taxon>Cyprideis</taxon>
    </lineage>
</organism>
<evidence type="ECO:0000256" key="12">
    <source>
        <dbReference type="SAM" id="Phobius"/>
    </source>
</evidence>
<evidence type="ECO:0000256" key="11">
    <source>
        <dbReference type="SAM" id="MobiDB-lite"/>
    </source>
</evidence>
<evidence type="ECO:0000313" key="13">
    <source>
        <dbReference type="EMBL" id="CAD7231077.1"/>
    </source>
</evidence>
<dbReference type="PANTHER" id="PTHR24229:SF40">
    <property type="entry name" value="ALLATOSTATIN C RECEPTOR 1-RELATED"/>
    <property type="match status" value="1"/>
</dbReference>
<keyword evidence="9 10" id="KW-0807">Transducer</keyword>
<comment type="similarity">
    <text evidence="2 10">Belongs to the G-protein coupled receptor 1 family.</text>
</comment>
<keyword evidence="4 10" id="KW-0812">Transmembrane</keyword>
<feature type="transmembrane region" description="Helical" evidence="12">
    <location>
        <begin position="30"/>
        <end position="53"/>
    </location>
</feature>
<feature type="region of interest" description="Disordered" evidence="11">
    <location>
        <begin position="439"/>
        <end position="466"/>
    </location>
</feature>
<evidence type="ECO:0000256" key="3">
    <source>
        <dbReference type="ARBA" id="ARBA00022475"/>
    </source>
</evidence>
<sequence length="466" mass="52236">MRCKVAQALSPLQPWTAQDQSKKFPKTNYYILHLAIADGLFLVGLTFFIPVAIKHYWSMGALACKIHLTTCAIGQFTSSFLLTIMAADRYYSVNVPFPRVQLTDQRGTLIAKVVSISAWFFAAILTTPIFILGTTVPNRIHGRPMCEIVWMASHSENHTAPFIIQPHIYTYYCVFFSFVLPLICIAAAYIGLLLKLRRRDSPRRSITANNSTRKQESKNTKVRIKVSDRHATVVVLTCPSSSTVPLDVPSPQYTLDVPFSPPHSTRWMSPFPLPTVPLDVPFPVTLDVVPSAQSRWMPHSPLIQVSRLVLALIAVYVICWLPHWACQLSLINSSAPSEADPAHGTLVVVIFLFTHYLTCLNSALNPILYSWYNKSVRRNFFNTLAFRREPTFTAGAVTVGGLKSRVGVVDVELRELRPRTPEEDDSRIEVEGGDAKSLLRRLSSRRKPGDENKKINFELPSANGTK</sequence>
<dbReference type="InterPro" id="IPR017452">
    <property type="entry name" value="GPCR_Rhodpsn_7TM"/>
</dbReference>
<keyword evidence="5 12" id="KW-1133">Transmembrane helix</keyword>
<dbReference type="SUPFAM" id="SSF81321">
    <property type="entry name" value="Family A G protein-coupled receptor-like"/>
    <property type="match status" value="1"/>
</dbReference>
<keyword evidence="6 10" id="KW-0297">G-protein coupled receptor</keyword>
<reference evidence="13" key="1">
    <citation type="submission" date="2020-11" db="EMBL/GenBank/DDBJ databases">
        <authorList>
            <person name="Tran Van P."/>
        </authorList>
    </citation>
    <scope>NUCLEOTIDE SEQUENCE</scope>
</reference>
<dbReference type="GO" id="GO:0043005">
    <property type="term" value="C:neuron projection"/>
    <property type="evidence" value="ECO:0007669"/>
    <property type="project" value="TreeGrafter"/>
</dbReference>
<evidence type="ECO:0000256" key="4">
    <source>
        <dbReference type="ARBA" id="ARBA00022692"/>
    </source>
</evidence>
<dbReference type="PRINTS" id="PR00237">
    <property type="entry name" value="GPCRRHODOPSN"/>
</dbReference>
<keyword evidence="3" id="KW-1003">Cell membrane</keyword>
<evidence type="ECO:0000256" key="7">
    <source>
        <dbReference type="ARBA" id="ARBA00023136"/>
    </source>
</evidence>
<gene>
    <name evidence="13" type="ORF">CTOB1V02_LOCUS8931</name>
</gene>
<feature type="compositionally biased region" description="Basic and acidic residues" evidence="11">
    <location>
        <begin position="447"/>
        <end position="456"/>
    </location>
</feature>
<protein>
    <submittedName>
        <fullName evidence="13">Uncharacterized protein</fullName>
    </submittedName>
</protein>
<dbReference type="AlphaFoldDB" id="A0A7R8ZTE1"/>
<dbReference type="OrthoDB" id="6076970at2759"/>
<evidence type="ECO:0000256" key="2">
    <source>
        <dbReference type="ARBA" id="ARBA00010663"/>
    </source>
</evidence>
<feature type="transmembrane region" description="Helical" evidence="12">
    <location>
        <begin position="65"/>
        <end position="88"/>
    </location>
</feature>